<dbReference type="EMBL" id="JABTDW010000001">
    <property type="protein sequence ID" value="NSB16480.1"/>
    <property type="molecule type" value="Genomic_DNA"/>
</dbReference>
<dbReference type="AlphaFoldDB" id="A0AAE5H8L1"/>
<protein>
    <submittedName>
        <fullName evidence="1">Uncharacterized protein</fullName>
    </submittedName>
</protein>
<reference evidence="1" key="1">
    <citation type="submission" date="2020-06" db="EMBL/GenBank/DDBJ databases">
        <title>Genomic insights into acetone-butanol-ethanol (ABE) fermentation by sequencing solventogenic clostridia strains.</title>
        <authorList>
            <person name="Brown S."/>
        </authorList>
    </citation>
    <scope>NUCLEOTIDE SEQUENCE</scope>
    <source>
        <strain evidence="1">DJ123</strain>
    </source>
</reference>
<accession>A0AAE5H8L1</accession>
<evidence type="ECO:0000313" key="1">
    <source>
        <dbReference type="EMBL" id="NSB16480.1"/>
    </source>
</evidence>
<sequence length="39" mass="4734">MKYDLEMCKECKHRSFCRKRKVHCEEYSILIKALEAKGK</sequence>
<gene>
    <name evidence="1" type="ORF">BCD95_004739</name>
</gene>
<organism evidence="1 2">
    <name type="scientific">Clostridium beijerinckii</name>
    <name type="common">Clostridium MP</name>
    <dbReference type="NCBI Taxonomy" id="1520"/>
    <lineage>
        <taxon>Bacteria</taxon>
        <taxon>Bacillati</taxon>
        <taxon>Bacillota</taxon>
        <taxon>Clostridia</taxon>
        <taxon>Eubacteriales</taxon>
        <taxon>Clostridiaceae</taxon>
        <taxon>Clostridium</taxon>
    </lineage>
</organism>
<evidence type="ECO:0000313" key="2">
    <source>
        <dbReference type="Proteomes" id="UP000822184"/>
    </source>
</evidence>
<dbReference type="Proteomes" id="UP000822184">
    <property type="component" value="Unassembled WGS sequence"/>
</dbReference>
<name>A0AAE5H8L1_CLOBE</name>
<proteinExistence type="predicted"/>
<comment type="caution">
    <text evidence="1">The sequence shown here is derived from an EMBL/GenBank/DDBJ whole genome shotgun (WGS) entry which is preliminary data.</text>
</comment>